<evidence type="ECO:0000313" key="3">
    <source>
        <dbReference type="EMBL" id="ERT08335.1"/>
    </source>
</evidence>
<evidence type="ECO:0000313" key="4">
    <source>
        <dbReference type="Proteomes" id="UP000017127"/>
    </source>
</evidence>
<dbReference type="GO" id="GO:0051607">
    <property type="term" value="P:defense response to virus"/>
    <property type="evidence" value="ECO:0007669"/>
    <property type="project" value="UniProtKB-KW"/>
</dbReference>
<dbReference type="InterPro" id="IPR023825">
    <property type="entry name" value="CRISPR-assoc_RAMP_BGP1436"/>
</dbReference>
<gene>
    <name evidence="3" type="ORF">M595_1641</name>
</gene>
<keyword evidence="1" id="KW-0051">Antiviral defense</keyword>
<dbReference type="InterPro" id="IPR005537">
    <property type="entry name" value="RAMP_III_fam"/>
</dbReference>
<evidence type="ECO:0000259" key="2">
    <source>
        <dbReference type="Pfam" id="PF03787"/>
    </source>
</evidence>
<dbReference type="AlphaFoldDB" id="U7QMJ6"/>
<name>U7QMJ6_9CYAN</name>
<proteinExistence type="predicted"/>
<accession>U7QMJ6</accession>
<keyword evidence="4" id="KW-1185">Reference proteome</keyword>
<protein>
    <submittedName>
        <fullName evidence="3">RAMP superfamily protein</fullName>
    </submittedName>
</protein>
<dbReference type="PATRIC" id="fig|1348334.3.peg.1602"/>
<dbReference type="EMBL" id="AUZM01000011">
    <property type="protein sequence ID" value="ERT08335.1"/>
    <property type="molecule type" value="Genomic_DNA"/>
</dbReference>
<reference evidence="3 4" key="1">
    <citation type="journal article" date="2013" name="Front. Microbiol.">
        <title>Comparative genomic analyses of the cyanobacterium, Lyngbya aestuarii BL J, a powerful hydrogen producer.</title>
        <authorList>
            <person name="Kothari A."/>
            <person name="Vaughn M."/>
            <person name="Garcia-Pichel F."/>
        </authorList>
    </citation>
    <scope>NUCLEOTIDE SEQUENCE [LARGE SCALE GENOMIC DNA]</scope>
    <source>
        <strain evidence="3 4">BL J</strain>
    </source>
</reference>
<sequence>MSPKHINPIKNRRAHAPYNFVELPEPNQVVSAQDIPQKNYYDSQRHTGYLNCTLTTESPLYIRCGLTPTDFETFGETSPTVEELRKLQDEERNRRTDFFKNPATQRPIIPGSSLRGMLRTLVEIVTYSKIDKVSGHQRLFFRAVAAPKDDLLGNLYERKRGNGCSNVKAGYLEQQRDGSWRIYPAKSIQGQPFVWVRESDINIEEVGLTSKDDNYNYRPQCIEVYFGDVSEENYLYVAHQVEKNDVETLERGVLVTSGNMIETGKADAHSPRTYHCIVGEKDKSGEPLQVAKRAIEDYCNALTDFQKDEFDEHQGILALANHRPVFYCQPKKQEEVTLFGHSPYFRIPYSFTKDNQSASVRDFIPPQLRDPEVQEQLEPITDMAEAIFGWVKEKNKKFKKYQAYSSRVFVSDAMLDSKISGSDIWEVNDSEDKHNIIPKILATPKPTTFPHYLVQTDRDAKQENLKHYGSQPPTENSEGDTVIRGHKLYWHQSNISRSQIEETEQEEIDDKPKQYTEIKPIKIGIYFHFKVYFENLTDEELGALLWVLDLAQDKQNRFYINVGGQEEYRFSLGMGKPLGMGAVKITHKLWLSDRTEERYKNLFNVNGNYWETGDRNNTEEEAKYCCMESFKCYVLKGIGENPDNKLEDIQRIKMLLKMLSFPGKPRASVRYMEIEHPHNGNEYEKRPVLPNPLDI</sequence>
<dbReference type="RefSeq" id="WP_023065377.1">
    <property type="nucleotide sequence ID" value="NZ_AUZM01000011.1"/>
</dbReference>
<feature type="domain" description="CRISPR type III-associated protein" evidence="2">
    <location>
        <begin position="53"/>
        <end position="127"/>
    </location>
</feature>
<dbReference type="OrthoDB" id="5362408at2"/>
<organism evidence="3 4">
    <name type="scientific">Lyngbya aestuarii BL J</name>
    <dbReference type="NCBI Taxonomy" id="1348334"/>
    <lineage>
        <taxon>Bacteria</taxon>
        <taxon>Bacillati</taxon>
        <taxon>Cyanobacteriota</taxon>
        <taxon>Cyanophyceae</taxon>
        <taxon>Oscillatoriophycideae</taxon>
        <taxon>Oscillatoriales</taxon>
        <taxon>Microcoleaceae</taxon>
        <taxon>Lyngbya</taxon>
    </lineage>
</organism>
<dbReference type="NCBIfam" id="TIGR03986">
    <property type="entry name" value="TIGR03986 family CRISPR-associated RAMP protein"/>
    <property type="match status" value="1"/>
</dbReference>
<dbReference type="Proteomes" id="UP000017127">
    <property type="component" value="Unassembled WGS sequence"/>
</dbReference>
<dbReference type="Pfam" id="PF03787">
    <property type="entry name" value="RAMPs"/>
    <property type="match status" value="1"/>
</dbReference>
<evidence type="ECO:0000256" key="1">
    <source>
        <dbReference type="ARBA" id="ARBA00023118"/>
    </source>
</evidence>
<comment type="caution">
    <text evidence="3">The sequence shown here is derived from an EMBL/GenBank/DDBJ whole genome shotgun (WGS) entry which is preliminary data.</text>
</comment>